<dbReference type="STRING" id="1131731.BAZO_14669"/>
<reference evidence="3 4" key="1">
    <citation type="journal article" date="2012" name="Front. Microbiol.">
        <title>Redundancy and modularity in membrane-associated dissimilatory nitrate reduction in Bacillus.</title>
        <authorList>
            <person name="Heylen K."/>
            <person name="Keltjens J."/>
        </authorList>
    </citation>
    <scope>NUCLEOTIDE SEQUENCE [LARGE SCALE GENOMIC DNA]</scope>
    <source>
        <strain evidence="3 4">LMG 9581</strain>
    </source>
</reference>
<dbReference type="PATRIC" id="fig|1131731.3.peg.3004"/>
<dbReference type="AlphaFoldDB" id="K6BZ32"/>
<evidence type="ECO:0000259" key="2">
    <source>
        <dbReference type="Pfam" id="PF00534"/>
    </source>
</evidence>
<dbReference type="Proteomes" id="UP000006315">
    <property type="component" value="Unassembled WGS sequence"/>
</dbReference>
<protein>
    <submittedName>
        <fullName evidence="3">Mannosyltransferase</fullName>
    </submittedName>
</protein>
<dbReference type="GO" id="GO:0009103">
    <property type="term" value="P:lipopolysaccharide biosynthetic process"/>
    <property type="evidence" value="ECO:0007669"/>
    <property type="project" value="TreeGrafter"/>
</dbReference>
<comment type="caution">
    <text evidence="3">The sequence shown here is derived from an EMBL/GenBank/DDBJ whole genome shotgun (WGS) entry which is preliminary data.</text>
</comment>
<feature type="domain" description="Glycosyl transferase family 1" evidence="2">
    <location>
        <begin position="181"/>
        <end position="341"/>
    </location>
</feature>
<dbReference type="RefSeq" id="WP_003332344.1">
    <property type="nucleotide sequence ID" value="NZ_AJLR01000122.1"/>
</dbReference>
<evidence type="ECO:0000256" key="1">
    <source>
        <dbReference type="ARBA" id="ARBA00022679"/>
    </source>
</evidence>
<dbReference type="Pfam" id="PF00534">
    <property type="entry name" value="Glycos_transf_1"/>
    <property type="match status" value="1"/>
</dbReference>
<dbReference type="EMBL" id="AJLR01000122">
    <property type="protein sequence ID" value="EKN64170.1"/>
    <property type="molecule type" value="Genomic_DNA"/>
</dbReference>
<organism evidence="3 4">
    <name type="scientific">Schinkia azotoformans LMG 9581</name>
    <dbReference type="NCBI Taxonomy" id="1131731"/>
    <lineage>
        <taxon>Bacteria</taxon>
        <taxon>Bacillati</taxon>
        <taxon>Bacillota</taxon>
        <taxon>Bacilli</taxon>
        <taxon>Bacillales</taxon>
        <taxon>Bacillaceae</taxon>
        <taxon>Calidifontibacillus/Schinkia group</taxon>
        <taxon>Schinkia</taxon>
    </lineage>
</organism>
<sequence length="370" mass="42324">MKIPIYFNARFLTQAVTGVQRYAEEFVYALDSLIENKVINTEEYQLIMLSPKNIKREINVKHIQLQIVGKLSGHLWEQLELPFYSAKGLLVNLCNTGPVLNWRQVVAIHDLAIKRHPEAFSSLFRIWYLVLFNILTRSSKLVITNSNFSKQELMEVFPLRQEKVKVSYLGCEHVLRVNSNEDIISKLNLDNKQYILSVSTLNPLKNFQLTISALDVLKDQNVYLVIAGGVNDNIFEPAKLEINRNIIYAGYVDEPELRALYEKAICFVYPSIYEGFGLPPLEAMSLGCPVITSTAASLPEICGDSALYCDPSDYYSLADQIKRVMSDEKLRNTLIDKGKERARAFRWQACVKQIFDAVKKVLDDENRNRS</sequence>
<dbReference type="CDD" id="cd03809">
    <property type="entry name" value="GT4_MtfB-like"/>
    <property type="match status" value="1"/>
</dbReference>
<name>K6BZ32_SCHAZ</name>
<dbReference type="GeneID" id="89470425"/>
<accession>K6BZ32</accession>
<evidence type="ECO:0000313" key="3">
    <source>
        <dbReference type="EMBL" id="EKN64170.1"/>
    </source>
</evidence>
<evidence type="ECO:0000313" key="4">
    <source>
        <dbReference type="Proteomes" id="UP000006315"/>
    </source>
</evidence>
<dbReference type="PANTHER" id="PTHR46401">
    <property type="entry name" value="GLYCOSYLTRANSFERASE WBBK-RELATED"/>
    <property type="match status" value="1"/>
</dbReference>
<dbReference type="GO" id="GO:0016757">
    <property type="term" value="F:glycosyltransferase activity"/>
    <property type="evidence" value="ECO:0007669"/>
    <property type="project" value="UniProtKB-KW"/>
</dbReference>
<proteinExistence type="predicted"/>
<gene>
    <name evidence="3" type="ORF">BAZO_14669</name>
</gene>
<keyword evidence="3" id="KW-0328">Glycosyltransferase</keyword>
<dbReference type="SUPFAM" id="SSF53756">
    <property type="entry name" value="UDP-Glycosyltransferase/glycogen phosphorylase"/>
    <property type="match status" value="1"/>
</dbReference>
<dbReference type="InterPro" id="IPR001296">
    <property type="entry name" value="Glyco_trans_1"/>
</dbReference>
<keyword evidence="4" id="KW-1185">Reference proteome</keyword>
<dbReference type="Gene3D" id="3.40.50.2000">
    <property type="entry name" value="Glycogen Phosphorylase B"/>
    <property type="match status" value="1"/>
</dbReference>
<keyword evidence="1 3" id="KW-0808">Transferase</keyword>
<dbReference type="PANTHER" id="PTHR46401:SF2">
    <property type="entry name" value="GLYCOSYLTRANSFERASE WBBK-RELATED"/>
    <property type="match status" value="1"/>
</dbReference>